<dbReference type="InterPro" id="IPR012934">
    <property type="entry name" value="Znf_AD"/>
</dbReference>
<name>A0A9N9TKB8_PHYSR</name>
<gene>
    <name evidence="3" type="ORF">PHYEVI_LOCUS4330</name>
</gene>
<feature type="region of interest" description="Disordered" evidence="1">
    <location>
        <begin position="1209"/>
        <end position="1255"/>
    </location>
</feature>
<feature type="region of interest" description="Disordered" evidence="1">
    <location>
        <begin position="644"/>
        <end position="667"/>
    </location>
</feature>
<feature type="region of interest" description="Disordered" evidence="1">
    <location>
        <begin position="1039"/>
        <end position="1091"/>
    </location>
</feature>
<protein>
    <recommendedName>
        <fullName evidence="2">C2H2-type domain-containing protein</fullName>
    </recommendedName>
</protein>
<dbReference type="SUPFAM" id="SSF57716">
    <property type="entry name" value="Glucocorticoid receptor-like (DNA-binding domain)"/>
    <property type="match status" value="1"/>
</dbReference>
<evidence type="ECO:0000313" key="4">
    <source>
        <dbReference type="Proteomes" id="UP001153712"/>
    </source>
</evidence>
<evidence type="ECO:0000259" key="2">
    <source>
        <dbReference type="PROSITE" id="PS00028"/>
    </source>
</evidence>
<feature type="compositionally biased region" description="Polar residues" evidence="1">
    <location>
        <begin position="1224"/>
        <end position="1255"/>
    </location>
</feature>
<dbReference type="GO" id="GO:0005634">
    <property type="term" value="C:nucleus"/>
    <property type="evidence" value="ECO:0007669"/>
    <property type="project" value="InterPro"/>
</dbReference>
<keyword evidence="4" id="KW-1185">Reference proteome</keyword>
<feature type="compositionally biased region" description="Polar residues" evidence="1">
    <location>
        <begin position="899"/>
        <end position="910"/>
    </location>
</feature>
<feature type="compositionally biased region" description="Polar residues" evidence="1">
    <location>
        <begin position="607"/>
        <end position="625"/>
    </location>
</feature>
<dbReference type="Gene3D" id="3.40.1800.20">
    <property type="match status" value="1"/>
</dbReference>
<feature type="region of interest" description="Disordered" evidence="1">
    <location>
        <begin position="293"/>
        <end position="337"/>
    </location>
</feature>
<feature type="compositionally biased region" description="Basic residues" evidence="1">
    <location>
        <begin position="306"/>
        <end position="316"/>
    </location>
</feature>
<sequence>MPIARNVCRLCLSTKELVLVFDERLNQKIDMKNVIFLTTGVEILDTDLISQKICSTCQQVTEKVHQFRQRAQKTDKFLKDQLCEEIKKIPDRKVTAKVSNADAITSIGANTEKKSPISEKKLPVIATTSVNEINNKPDRPQVEIECLDIQEVTSKSDVPVADEKNVEAPSTPCVQKDGSSSETPSDLLDINPSSSPSRSEETEEEPIQWASKDVADNSTNTKVTVDDSVKNLFSKHPNLKLPNFALNYNYHPFVSLEIDFVEEYFQRNNLNMSKQVKCSIKNYKKSLKQIANDSETTPRVCDNPVKKPKKSKSKHKKSDESSKMQQSLEELATKQDDVESPTLMDTLKLLPKENVIRCNICNLPLSDEDSLVLHKKQHLQCPSCKTEFDSLASRNEHDNQCLVKRCLDSEVTVDLTRLDRKKLDKYSNETIEISDDEAVPTPSIPVETVSNQYRSSTSIIRPVVEISDNNLLTNLDSSVHESILLKELVKNIKKKSISHSTPFQHSSPPVVEHTKQKTAKIKSLVSLLNNYNRVPVEVKRGKFSVSFVATKNIPKKRKVFNISSEPIDVKSNKFFNANNFRQRVKTGICLFAKEFKQLSNEKRTNDSESPNKTAFCNTPNKRSGTMRTYSTKKIKTQNNSIPVDSVTTTNVQSPSLPVKNNQTLTPAKDTSTNNVVVEQIPMCPETIDLTVSEKACDIFQRSPVSIKITENEFDRFQRSAIASKQITENDFDRFQSVSSVEANYISLNNVEAPQIQKPSSLKPLNDSKLSPKARTEIENKLAKIVETNYNTKIKPIFNNRSAPKVYKKKQSNKSQIPDNAVSSEVFQPKVTSNIPVPSNIHFQSPTNNSPNCKPKSKTNILKTILNESHISQKQSQPGVSTTSHDIVELNKITSKETTKQGPKMNSQSLPINKPKMKNKIHFNKLQLPAKSSKPTQQQVSPNSINSHVSQNAAMPQISTSTDSNVLNLSQMSANTITKNQSNLLQLPAKYSKPPSQASSNSINSHVSQNTAMPQTSTSTDSNVLNLSQRSTNTITKNQSNLLQLPGKSSKPSPPQAPSNSINSQNTAMPQISTTDSNLPQMSANATTSTAAAAPSPYIAQFNTWILNNYQNFGVTVNTPQYLVPTYPTIPQNTNQNFNVNAASTLQTNSPTYPCYRQINDTGSVVTQNHLNYMPQTIQAFPTKSPNVMNQPVSTHHRHPPPYILLKAPNADKASKKPPPYPSCSGPSNSVRASGMSQINSSNLPQSTPNSLPTLSNLSQTTIQPVYTGVNTQNRGAIPNLSTSSTSQNNRRYLNLNDREHQYNQTAPKDPNLIRSKFKVLVVPNQTNISIANEQDSVRATQASTSSTITTANEQQRVRAAQSSASITISTVNEQQRIRAAQTSASSTITTANEQQIVRAAQSSASITISPVNEQQRVRAAETSASVTISTVNEQQRAAEISPSRTTISLETELPKLTPIAQMFRQTKNCKRVQKNQSLSDFTKSTTWSNNTSLQYNFVDNRVDGTTINKNGTYNSSINEGQKNTTFLRVKNLQDLK</sequence>
<feature type="compositionally biased region" description="Low complexity" evidence="1">
    <location>
        <begin position="1082"/>
        <end position="1091"/>
    </location>
</feature>
<dbReference type="EMBL" id="OU900108">
    <property type="protein sequence ID" value="CAG9857937.1"/>
    <property type="molecule type" value="Genomic_DNA"/>
</dbReference>
<dbReference type="InterPro" id="IPR013087">
    <property type="entry name" value="Znf_C2H2_type"/>
</dbReference>
<reference evidence="3" key="1">
    <citation type="submission" date="2022-01" db="EMBL/GenBank/DDBJ databases">
        <authorList>
            <person name="King R."/>
        </authorList>
    </citation>
    <scope>NUCLEOTIDE SEQUENCE</scope>
</reference>
<dbReference type="PROSITE" id="PS00028">
    <property type="entry name" value="ZINC_FINGER_C2H2_1"/>
    <property type="match status" value="1"/>
</dbReference>
<dbReference type="Proteomes" id="UP001153712">
    <property type="component" value="Chromosome 15"/>
</dbReference>
<proteinExistence type="predicted"/>
<evidence type="ECO:0000313" key="3">
    <source>
        <dbReference type="EMBL" id="CAG9857937.1"/>
    </source>
</evidence>
<feature type="domain" description="C2H2-type" evidence="2">
    <location>
        <begin position="358"/>
        <end position="378"/>
    </location>
</feature>
<dbReference type="OrthoDB" id="6784650at2759"/>
<dbReference type="SMART" id="SM00868">
    <property type="entry name" value="zf-AD"/>
    <property type="match status" value="1"/>
</dbReference>
<feature type="compositionally biased region" description="Polar residues" evidence="1">
    <location>
        <begin position="1061"/>
        <end position="1081"/>
    </location>
</feature>
<dbReference type="Pfam" id="PF07776">
    <property type="entry name" value="zf-AD"/>
    <property type="match status" value="1"/>
</dbReference>
<feature type="region of interest" description="Disordered" evidence="1">
    <location>
        <begin position="892"/>
        <end position="915"/>
    </location>
</feature>
<organism evidence="3 4">
    <name type="scientific">Phyllotreta striolata</name>
    <name type="common">Striped flea beetle</name>
    <name type="synonym">Crioceris striolata</name>
    <dbReference type="NCBI Taxonomy" id="444603"/>
    <lineage>
        <taxon>Eukaryota</taxon>
        <taxon>Metazoa</taxon>
        <taxon>Ecdysozoa</taxon>
        <taxon>Arthropoda</taxon>
        <taxon>Hexapoda</taxon>
        <taxon>Insecta</taxon>
        <taxon>Pterygota</taxon>
        <taxon>Neoptera</taxon>
        <taxon>Endopterygota</taxon>
        <taxon>Coleoptera</taxon>
        <taxon>Polyphaga</taxon>
        <taxon>Cucujiformia</taxon>
        <taxon>Chrysomeloidea</taxon>
        <taxon>Chrysomelidae</taxon>
        <taxon>Galerucinae</taxon>
        <taxon>Alticini</taxon>
        <taxon>Phyllotreta</taxon>
    </lineage>
</organism>
<feature type="compositionally biased region" description="Polar residues" evidence="1">
    <location>
        <begin position="993"/>
        <end position="1022"/>
    </location>
</feature>
<feature type="region of interest" description="Disordered" evidence="1">
    <location>
        <begin position="989"/>
        <end position="1022"/>
    </location>
</feature>
<evidence type="ECO:0000256" key="1">
    <source>
        <dbReference type="SAM" id="MobiDB-lite"/>
    </source>
</evidence>
<feature type="region of interest" description="Disordered" evidence="1">
    <location>
        <begin position="601"/>
        <end position="625"/>
    </location>
</feature>
<feature type="region of interest" description="Disordered" evidence="1">
    <location>
        <begin position="157"/>
        <end position="215"/>
    </location>
</feature>
<accession>A0A9N9TKB8</accession>
<dbReference type="GO" id="GO:0008270">
    <property type="term" value="F:zinc ion binding"/>
    <property type="evidence" value="ECO:0007669"/>
    <property type="project" value="InterPro"/>
</dbReference>